<evidence type="ECO:0000313" key="1">
    <source>
        <dbReference type="EMBL" id="GJT25627.1"/>
    </source>
</evidence>
<reference evidence="1" key="1">
    <citation type="journal article" date="2022" name="Int. J. Mol. Sci.">
        <title>Draft Genome of Tanacetum Coccineum: Genomic Comparison of Closely Related Tanacetum-Family Plants.</title>
        <authorList>
            <person name="Yamashiro T."/>
            <person name="Shiraishi A."/>
            <person name="Nakayama K."/>
            <person name="Satake H."/>
        </authorList>
    </citation>
    <scope>NUCLEOTIDE SEQUENCE</scope>
</reference>
<keyword evidence="2" id="KW-1185">Reference proteome</keyword>
<proteinExistence type="predicted"/>
<reference evidence="1" key="2">
    <citation type="submission" date="2022-01" db="EMBL/GenBank/DDBJ databases">
        <authorList>
            <person name="Yamashiro T."/>
            <person name="Shiraishi A."/>
            <person name="Satake H."/>
            <person name="Nakayama K."/>
        </authorList>
    </citation>
    <scope>NUCLEOTIDE SEQUENCE</scope>
</reference>
<accession>A0ABQ5CGG8</accession>
<organism evidence="1 2">
    <name type="scientific">Tanacetum coccineum</name>
    <dbReference type="NCBI Taxonomy" id="301880"/>
    <lineage>
        <taxon>Eukaryota</taxon>
        <taxon>Viridiplantae</taxon>
        <taxon>Streptophyta</taxon>
        <taxon>Embryophyta</taxon>
        <taxon>Tracheophyta</taxon>
        <taxon>Spermatophyta</taxon>
        <taxon>Magnoliopsida</taxon>
        <taxon>eudicotyledons</taxon>
        <taxon>Gunneridae</taxon>
        <taxon>Pentapetalae</taxon>
        <taxon>asterids</taxon>
        <taxon>campanulids</taxon>
        <taxon>Asterales</taxon>
        <taxon>Asteraceae</taxon>
        <taxon>Asteroideae</taxon>
        <taxon>Anthemideae</taxon>
        <taxon>Anthemidinae</taxon>
        <taxon>Tanacetum</taxon>
    </lineage>
</organism>
<dbReference type="EMBL" id="BQNB010014227">
    <property type="protein sequence ID" value="GJT25627.1"/>
    <property type="molecule type" value="Genomic_DNA"/>
</dbReference>
<dbReference type="Proteomes" id="UP001151760">
    <property type="component" value="Unassembled WGS sequence"/>
</dbReference>
<comment type="caution">
    <text evidence="1">The sequence shown here is derived from an EMBL/GenBank/DDBJ whole genome shotgun (WGS) entry which is preliminary data.</text>
</comment>
<name>A0ABQ5CGG8_9ASTR</name>
<protein>
    <submittedName>
        <fullName evidence="1">Uncharacterized protein</fullName>
    </submittedName>
</protein>
<evidence type="ECO:0000313" key="2">
    <source>
        <dbReference type="Proteomes" id="UP001151760"/>
    </source>
</evidence>
<sequence length="358" mass="41204">MLTLVKQGRSCATTAKAQENGVALDEEQRLFLAGGQDNAVDEDVDEPPMMFMANLSSTDPVYDEASQSYDSDVVSKVHDNDHYQDAICENHEVHEMHDDVQPNYVVNSHADYTNDSNMIPYAQYERITWYQLYKLLFPNLRKNVKKRIYPTGLTEGDSYISCAIDLEVTRPGPLFRCHPIWGCYSIQTALTKEVKEMKEIFEELEDEVEQNAIFRKHDEIEWKNLLIANDNLIVECLSKDVFYVATNSELNVSRLTEMHEAHTIVQTRCLELETELSKLHDKVQKDDYAELVKCFSNLEVNHFNLQLKYQNLKERFGNNTSPSARDISDLDSGFVIEKLKASIQGKDNTIQILRMQLS</sequence>
<gene>
    <name evidence="1" type="ORF">Tco_0895564</name>
</gene>